<keyword evidence="1" id="KW-0175">Coiled coil</keyword>
<dbReference type="KEGG" id="alka:J0B03_07085"/>
<dbReference type="InterPro" id="IPR007557">
    <property type="entry name" value="PSP1_C"/>
</dbReference>
<dbReference type="RefSeq" id="WP_207298942.1">
    <property type="nucleotide sequence ID" value="NZ_CP071444.1"/>
</dbReference>
<feature type="domain" description="PSP1 C-terminal" evidence="3">
    <location>
        <begin position="61"/>
        <end position="146"/>
    </location>
</feature>
<dbReference type="PANTHER" id="PTHR43830">
    <property type="entry name" value="PROTEIN PSP1"/>
    <property type="match status" value="1"/>
</dbReference>
<feature type="compositionally biased region" description="Basic and acidic residues" evidence="2">
    <location>
        <begin position="285"/>
        <end position="302"/>
    </location>
</feature>
<dbReference type="PROSITE" id="PS51411">
    <property type="entry name" value="PSP1_C"/>
    <property type="match status" value="1"/>
</dbReference>
<evidence type="ECO:0000256" key="1">
    <source>
        <dbReference type="SAM" id="Coils"/>
    </source>
</evidence>
<dbReference type="Pfam" id="PF04468">
    <property type="entry name" value="PSP1"/>
    <property type="match status" value="1"/>
</dbReference>
<dbReference type="NCBIfam" id="NF041131">
    <property type="entry name" value="RicT_YaaT_fam"/>
    <property type="match status" value="1"/>
</dbReference>
<gene>
    <name evidence="4" type="ORF">J0B03_07085</name>
</gene>
<reference evidence="4" key="1">
    <citation type="submission" date="2021-03" db="EMBL/GenBank/DDBJ databases">
        <title>Alkalibacter marinus sp. nov., isolated from tidal flat sediment.</title>
        <authorList>
            <person name="Namirimu T."/>
            <person name="Yang J.-A."/>
            <person name="Yang S.-H."/>
            <person name="Kim Y.-J."/>
            <person name="Kwon K.K."/>
        </authorList>
    </citation>
    <scope>NUCLEOTIDE SEQUENCE</scope>
    <source>
        <strain evidence="4">ES005</strain>
    </source>
</reference>
<feature type="region of interest" description="Disordered" evidence="2">
    <location>
        <begin position="269"/>
        <end position="313"/>
    </location>
</feature>
<dbReference type="PANTHER" id="PTHR43830:SF3">
    <property type="entry name" value="PROTEIN PSP1"/>
    <property type="match status" value="1"/>
</dbReference>
<name>A0A975AHL2_9FIRM</name>
<dbReference type="InterPro" id="IPR047767">
    <property type="entry name" value="PSP1-like"/>
</dbReference>
<keyword evidence="5" id="KW-1185">Reference proteome</keyword>
<protein>
    <submittedName>
        <fullName evidence="4">Stage 0 sporulation family protein</fullName>
    </submittedName>
</protein>
<dbReference type="EMBL" id="CP071444">
    <property type="protein sequence ID" value="QSX07600.1"/>
    <property type="molecule type" value="Genomic_DNA"/>
</dbReference>
<accession>A0A975AHL2</accession>
<evidence type="ECO:0000313" key="5">
    <source>
        <dbReference type="Proteomes" id="UP000663499"/>
    </source>
</evidence>
<evidence type="ECO:0000259" key="3">
    <source>
        <dbReference type="PROSITE" id="PS51411"/>
    </source>
</evidence>
<evidence type="ECO:0000313" key="4">
    <source>
        <dbReference type="EMBL" id="QSX07600.1"/>
    </source>
</evidence>
<evidence type="ECO:0000256" key="2">
    <source>
        <dbReference type="SAM" id="MobiDB-lite"/>
    </source>
</evidence>
<dbReference type="Proteomes" id="UP000663499">
    <property type="component" value="Chromosome"/>
</dbReference>
<feature type="coiled-coil region" evidence="1">
    <location>
        <begin position="65"/>
        <end position="99"/>
    </location>
</feature>
<organism evidence="4 5">
    <name type="scientific">Alkalibacter rhizosphaerae</name>
    <dbReference type="NCBI Taxonomy" id="2815577"/>
    <lineage>
        <taxon>Bacteria</taxon>
        <taxon>Bacillati</taxon>
        <taxon>Bacillota</taxon>
        <taxon>Clostridia</taxon>
        <taxon>Eubacteriales</taxon>
        <taxon>Eubacteriaceae</taxon>
        <taxon>Alkalibacter</taxon>
    </lineage>
</organism>
<proteinExistence type="predicted"/>
<sequence length="313" mass="35541">MVEVVGIRFKKAGKIYYFSPGELSLALDDNVIVETARGLEYGQVVLEKKEIEDSQVVSPIKPVLRKATEKDDKTYERNLEKAQEAMVVCKKKVEEHQLEMKLIDVEYTFDNNKVIFYFTAEGRVDFRELVKDLASIFKIRIELRQIGVRDEAKMLGGLGPCGIGLCCSKWLGEFQPVSIKMAKEQNLSLNPTKISGICGRLLCCLKYEQDFYEEINNKLPSQGQKVGTEDGNGVVFRVNVLRETVTVKLDGGDEPELKEYHLEEIQAPKACSGDCPKQKNQPEAPPKRDTAKKDASNRDKRDRRPKKKPRPKQ</sequence>
<dbReference type="AlphaFoldDB" id="A0A975AHL2"/>
<dbReference type="GO" id="GO:0005737">
    <property type="term" value="C:cytoplasm"/>
    <property type="evidence" value="ECO:0007669"/>
    <property type="project" value="TreeGrafter"/>
</dbReference>
<feature type="compositionally biased region" description="Basic residues" evidence="2">
    <location>
        <begin position="303"/>
        <end position="313"/>
    </location>
</feature>